<dbReference type="Gene3D" id="3.20.20.150">
    <property type="entry name" value="Divalent-metal-dependent TIM barrel enzymes"/>
    <property type="match status" value="1"/>
</dbReference>
<dbReference type="GO" id="GO:0008270">
    <property type="term" value="F:zinc ion binding"/>
    <property type="evidence" value="ECO:0007669"/>
    <property type="project" value="InterPro"/>
</dbReference>
<feature type="compositionally biased region" description="Acidic residues" evidence="8">
    <location>
        <begin position="1"/>
        <end position="11"/>
    </location>
</feature>
<protein>
    <recommendedName>
        <fullName evidence="9">Xylose isomerase-like TIM barrel domain-containing protein</fullName>
    </recommendedName>
</protein>
<keyword evidence="6" id="KW-0862">Zinc</keyword>
<dbReference type="SMART" id="SM00518">
    <property type="entry name" value="AP2Ec"/>
    <property type="match status" value="1"/>
</dbReference>
<comment type="cofactor">
    <cofactor evidence="1">
        <name>Zn(2+)</name>
        <dbReference type="ChEBI" id="CHEBI:29105"/>
    </cofactor>
</comment>
<dbReference type="HAMAP" id="MF_00152">
    <property type="entry name" value="Nfo"/>
    <property type="match status" value="1"/>
</dbReference>
<dbReference type="PROSITE" id="PS00730">
    <property type="entry name" value="AP_NUCLEASE_F2_2"/>
    <property type="match status" value="1"/>
</dbReference>
<dbReference type="GO" id="GO:0005634">
    <property type="term" value="C:nucleus"/>
    <property type="evidence" value="ECO:0007669"/>
    <property type="project" value="TreeGrafter"/>
</dbReference>
<evidence type="ECO:0000259" key="9">
    <source>
        <dbReference type="Pfam" id="PF01261"/>
    </source>
</evidence>
<dbReference type="PROSITE" id="PS51432">
    <property type="entry name" value="AP_NUCLEASE_F2_4"/>
    <property type="match status" value="1"/>
</dbReference>
<dbReference type="InterPro" id="IPR013022">
    <property type="entry name" value="Xyl_isomerase-like_TIM-brl"/>
</dbReference>
<dbReference type="Pfam" id="PF01261">
    <property type="entry name" value="AP_endonuc_2"/>
    <property type="match status" value="1"/>
</dbReference>
<reference evidence="10" key="1">
    <citation type="submission" date="2023-11" db="EMBL/GenBank/DDBJ databases">
        <title>Genome assemblies of two species of porcelain crab, Petrolisthes cinctipes and Petrolisthes manimaculis (Anomura: Porcellanidae).</title>
        <authorList>
            <person name="Angst P."/>
        </authorList>
    </citation>
    <scope>NUCLEOTIDE SEQUENCE</scope>
    <source>
        <strain evidence="10">PB745_02</strain>
        <tissue evidence="10">Gill</tissue>
    </source>
</reference>
<dbReference type="CDD" id="cd00019">
    <property type="entry name" value="AP2Ec"/>
    <property type="match status" value="1"/>
</dbReference>
<evidence type="ECO:0000256" key="7">
    <source>
        <dbReference type="ARBA" id="ARBA00023204"/>
    </source>
</evidence>
<dbReference type="InterPro" id="IPR001719">
    <property type="entry name" value="AP_endonuc_2"/>
</dbReference>
<dbReference type="SUPFAM" id="SSF51658">
    <property type="entry name" value="Xylose isomerase-like"/>
    <property type="match status" value="1"/>
</dbReference>
<evidence type="ECO:0000256" key="5">
    <source>
        <dbReference type="ARBA" id="ARBA00022801"/>
    </source>
</evidence>
<gene>
    <name evidence="10" type="ORF">Pmani_009392</name>
</gene>
<sequence length="461" mass="51751">MKMDSNEDNEEVSAIQQEEENKGTGRYKTRSRKKISDDNGTPTTTTDDTSKSHRRKTTREKKMSREDSKPVVDVVKKEEPTQKKRNNNKRKAEESDEKVAEKRARGTNSKSAAEKQVKAEEDVKPDHPDVNGKDAESKPVVKPKAASNKKKKKNGEDEPIPRPVKYESLGDGPPPVPSTGHKYMGCHVSGAGGVWNAFANAEECSAKSFALFLRSQRQWVAKPLEDETVKKWKEGSKECAPHLVLPHGSYLMNLGSSSEETLIKSRNLLVEEMKRCQRLGIPHFNFHPGSTLGKRSRVECCKLIAEGINLAHRQTEGVICVLENMCCQGFTVGGDFHELRSIIEHVEDRSRVGVCLDTCHAHAAGYDLSTEKGFQELLDDFEKIIGWQFLRGLHINDSKGKTGDHLDRHENIGKGTIGIEGFRRVMNCEYFNDIPLILETPWTSNEGYGKEIKILESLIQK</sequence>
<keyword evidence="11" id="KW-1185">Reference proteome</keyword>
<feature type="domain" description="Xylose isomerase-like TIM barrel" evidence="9">
    <location>
        <begin position="198"/>
        <end position="457"/>
    </location>
</feature>
<dbReference type="GO" id="GO:0005739">
    <property type="term" value="C:mitochondrion"/>
    <property type="evidence" value="ECO:0007669"/>
    <property type="project" value="TreeGrafter"/>
</dbReference>
<feature type="compositionally biased region" description="Basic and acidic residues" evidence="8">
    <location>
        <begin position="60"/>
        <end position="82"/>
    </location>
</feature>
<evidence type="ECO:0000313" key="10">
    <source>
        <dbReference type="EMBL" id="KAK4319737.1"/>
    </source>
</evidence>
<dbReference type="NCBIfam" id="TIGR00587">
    <property type="entry name" value="nfo"/>
    <property type="match status" value="1"/>
</dbReference>
<keyword evidence="4" id="KW-0227">DNA damage</keyword>
<comment type="similarity">
    <text evidence="2">Belongs to the AP endonuclease 2 family.</text>
</comment>
<feature type="compositionally biased region" description="Basic and acidic residues" evidence="8">
    <location>
        <begin position="112"/>
        <end position="139"/>
    </location>
</feature>
<organism evidence="10 11">
    <name type="scientific">Petrolisthes manimaculis</name>
    <dbReference type="NCBI Taxonomy" id="1843537"/>
    <lineage>
        <taxon>Eukaryota</taxon>
        <taxon>Metazoa</taxon>
        <taxon>Ecdysozoa</taxon>
        <taxon>Arthropoda</taxon>
        <taxon>Crustacea</taxon>
        <taxon>Multicrustacea</taxon>
        <taxon>Malacostraca</taxon>
        <taxon>Eumalacostraca</taxon>
        <taxon>Eucarida</taxon>
        <taxon>Decapoda</taxon>
        <taxon>Pleocyemata</taxon>
        <taxon>Anomura</taxon>
        <taxon>Galatheoidea</taxon>
        <taxon>Porcellanidae</taxon>
        <taxon>Petrolisthes</taxon>
    </lineage>
</organism>
<dbReference type="Proteomes" id="UP001292094">
    <property type="component" value="Unassembled WGS sequence"/>
</dbReference>
<keyword evidence="5" id="KW-0378">Hydrolase</keyword>
<evidence type="ECO:0000313" key="11">
    <source>
        <dbReference type="Proteomes" id="UP001292094"/>
    </source>
</evidence>
<dbReference type="GO" id="GO:0003677">
    <property type="term" value="F:DNA binding"/>
    <property type="evidence" value="ECO:0007669"/>
    <property type="project" value="InterPro"/>
</dbReference>
<dbReference type="NCBIfam" id="NF002199">
    <property type="entry name" value="PRK01060.1-4"/>
    <property type="match status" value="1"/>
</dbReference>
<dbReference type="InterPro" id="IPR018246">
    <property type="entry name" value="AP_endonuc_F2_Zn_BS"/>
</dbReference>
<evidence type="ECO:0000256" key="4">
    <source>
        <dbReference type="ARBA" id="ARBA00022763"/>
    </source>
</evidence>
<feature type="compositionally biased region" description="Low complexity" evidence="8">
    <location>
        <begin position="38"/>
        <end position="47"/>
    </location>
</feature>
<keyword evidence="7" id="KW-0234">DNA repair</keyword>
<comment type="caution">
    <text evidence="10">The sequence shown here is derived from an EMBL/GenBank/DDBJ whole genome shotgun (WGS) entry which is preliminary data.</text>
</comment>
<dbReference type="FunFam" id="3.20.20.150:FF:000001">
    <property type="entry name" value="Probable endonuclease 4"/>
    <property type="match status" value="1"/>
</dbReference>
<name>A0AAE1Q752_9EUCA</name>
<evidence type="ECO:0000256" key="8">
    <source>
        <dbReference type="SAM" id="MobiDB-lite"/>
    </source>
</evidence>
<dbReference type="GO" id="GO:0006284">
    <property type="term" value="P:base-excision repair"/>
    <property type="evidence" value="ECO:0007669"/>
    <property type="project" value="TreeGrafter"/>
</dbReference>
<feature type="region of interest" description="Disordered" evidence="8">
    <location>
        <begin position="1"/>
        <end position="178"/>
    </location>
</feature>
<keyword evidence="3" id="KW-0479">Metal-binding</keyword>
<feature type="compositionally biased region" description="Basic and acidic residues" evidence="8">
    <location>
        <begin position="90"/>
        <end position="104"/>
    </location>
</feature>
<dbReference type="PROSITE" id="PS00729">
    <property type="entry name" value="AP_NUCLEASE_F2_1"/>
    <property type="match status" value="1"/>
</dbReference>
<evidence type="ECO:0000256" key="3">
    <source>
        <dbReference type="ARBA" id="ARBA00022723"/>
    </source>
</evidence>
<evidence type="ECO:0000256" key="1">
    <source>
        <dbReference type="ARBA" id="ARBA00001947"/>
    </source>
</evidence>
<dbReference type="PANTHER" id="PTHR21445">
    <property type="entry name" value="ENDONUCLEASE IV ENDODEOXYRIBONUCLEASE IV"/>
    <property type="match status" value="1"/>
</dbReference>
<dbReference type="EMBL" id="JAWZYT010000731">
    <property type="protein sequence ID" value="KAK4319737.1"/>
    <property type="molecule type" value="Genomic_DNA"/>
</dbReference>
<evidence type="ECO:0000256" key="6">
    <source>
        <dbReference type="ARBA" id="ARBA00022833"/>
    </source>
</evidence>
<proteinExistence type="inferred from homology"/>
<dbReference type="AlphaFoldDB" id="A0AAE1Q752"/>
<dbReference type="InterPro" id="IPR036237">
    <property type="entry name" value="Xyl_isomerase-like_sf"/>
</dbReference>
<accession>A0AAE1Q752</accession>
<dbReference type="GO" id="GO:0003906">
    <property type="term" value="F:DNA-(apurinic or apyrimidinic site) endonuclease activity"/>
    <property type="evidence" value="ECO:0007669"/>
    <property type="project" value="TreeGrafter"/>
</dbReference>
<dbReference type="PROSITE" id="PS00731">
    <property type="entry name" value="AP_NUCLEASE_F2_3"/>
    <property type="match status" value="1"/>
</dbReference>
<dbReference type="GO" id="GO:0008081">
    <property type="term" value="F:phosphoric diester hydrolase activity"/>
    <property type="evidence" value="ECO:0007669"/>
    <property type="project" value="TreeGrafter"/>
</dbReference>
<evidence type="ECO:0000256" key="2">
    <source>
        <dbReference type="ARBA" id="ARBA00005340"/>
    </source>
</evidence>
<dbReference type="PANTHER" id="PTHR21445:SF0">
    <property type="entry name" value="APURINIC-APYRIMIDINIC ENDONUCLEASE"/>
    <property type="match status" value="1"/>
</dbReference>